<gene>
    <name evidence="3" type="ORF">NC99_10530</name>
</gene>
<name>A0A0L8VCH5_9BACT</name>
<dbReference type="InterPro" id="IPR001920">
    <property type="entry name" value="Asp/Glu_race"/>
</dbReference>
<dbReference type="RefSeq" id="WP_053180388.1">
    <property type="nucleotide sequence ID" value="NZ_LGIA01000044.1"/>
</dbReference>
<dbReference type="EMBL" id="LGIA01000044">
    <property type="protein sequence ID" value="KOH46141.1"/>
    <property type="molecule type" value="Genomic_DNA"/>
</dbReference>
<dbReference type="InterPro" id="IPR015942">
    <property type="entry name" value="Asp/Glu/hydantoin_racemase"/>
</dbReference>
<dbReference type="OrthoDB" id="9803739at2"/>
<keyword evidence="4" id="KW-1185">Reference proteome</keyword>
<evidence type="ECO:0008006" key="5">
    <source>
        <dbReference type="Google" id="ProtNLM"/>
    </source>
</evidence>
<organism evidence="3 4">
    <name type="scientific">Sunxiuqinia dokdonensis</name>
    <dbReference type="NCBI Taxonomy" id="1409788"/>
    <lineage>
        <taxon>Bacteria</taxon>
        <taxon>Pseudomonadati</taxon>
        <taxon>Bacteroidota</taxon>
        <taxon>Bacteroidia</taxon>
        <taxon>Marinilabiliales</taxon>
        <taxon>Prolixibacteraceae</taxon>
        <taxon>Sunxiuqinia</taxon>
    </lineage>
</organism>
<dbReference type="Pfam" id="PF01177">
    <property type="entry name" value="Asp_Glu_race"/>
    <property type="match status" value="1"/>
</dbReference>
<evidence type="ECO:0000256" key="1">
    <source>
        <dbReference type="ARBA" id="ARBA00007847"/>
    </source>
</evidence>
<reference evidence="4" key="1">
    <citation type="submission" date="2015-07" db="EMBL/GenBank/DDBJ databases">
        <title>Genome sequencing of Sunxiuqinia dokdonensis strain SK.</title>
        <authorList>
            <person name="Ahn S."/>
            <person name="Kim B.-C."/>
        </authorList>
    </citation>
    <scope>NUCLEOTIDE SEQUENCE [LARGE SCALE GENOMIC DNA]</scope>
    <source>
        <strain evidence="4">SK</strain>
    </source>
</reference>
<evidence type="ECO:0000256" key="2">
    <source>
        <dbReference type="ARBA" id="ARBA00023235"/>
    </source>
</evidence>
<dbReference type="GO" id="GO:0047661">
    <property type="term" value="F:amino-acid racemase activity"/>
    <property type="evidence" value="ECO:0007669"/>
    <property type="project" value="InterPro"/>
</dbReference>
<dbReference type="AlphaFoldDB" id="A0A0L8VCH5"/>
<evidence type="ECO:0000313" key="3">
    <source>
        <dbReference type="EMBL" id="KOH46141.1"/>
    </source>
</evidence>
<dbReference type="PROSITE" id="PS00924">
    <property type="entry name" value="ASP_GLU_RACEMASE_2"/>
    <property type="match status" value="1"/>
</dbReference>
<sequence length="235" mass="26467">MKTIGILGGLGPEATVDYYKEIIKKVNKRNNDGSLNYPEIVIYSVNMDRFIALLQNQKHEVASNYLATCINKMASAEVDFAAMSANTPHLLFNEIQSKVALPLISIVDSCADEAQTLGVQRPGLIGTKFTMNGGFYQKTFQKFGLEVVIPQPEEREIINEKLFKELELGVFKDETKKLMLEIIQKMIDRDGIDSLILGCTEFPLMFTEASYLGIPFLNTTQIHVEQIVETCYRID</sequence>
<dbReference type="Gene3D" id="3.40.50.1860">
    <property type="match status" value="2"/>
</dbReference>
<dbReference type="InterPro" id="IPR004380">
    <property type="entry name" value="Asp_race"/>
</dbReference>
<keyword evidence="2" id="KW-0413">Isomerase</keyword>
<dbReference type="STRING" id="1409788.NC99_10530"/>
<comment type="similarity">
    <text evidence="1">Belongs to the aspartate/glutamate racemases family.</text>
</comment>
<accession>A0A0L8VCH5</accession>
<dbReference type="Proteomes" id="UP000036958">
    <property type="component" value="Unassembled WGS sequence"/>
</dbReference>
<dbReference type="NCBIfam" id="TIGR00035">
    <property type="entry name" value="asp_race"/>
    <property type="match status" value="1"/>
</dbReference>
<dbReference type="SUPFAM" id="SSF53681">
    <property type="entry name" value="Aspartate/glutamate racemase"/>
    <property type="match status" value="2"/>
</dbReference>
<evidence type="ECO:0000313" key="4">
    <source>
        <dbReference type="Proteomes" id="UP000036958"/>
    </source>
</evidence>
<dbReference type="InterPro" id="IPR033134">
    <property type="entry name" value="Asp/Glu_racemase_AS_2"/>
</dbReference>
<dbReference type="PANTHER" id="PTHR21198:SF7">
    <property type="entry name" value="ASPARTATE-GLUTAMATE RACEMASE FAMILY"/>
    <property type="match status" value="1"/>
</dbReference>
<protein>
    <recommendedName>
        <fullName evidence="5">Aspartate racemase</fullName>
    </recommendedName>
</protein>
<dbReference type="PANTHER" id="PTHR21198">
    <property type="entry name" value="GLUTAMATE RACEMASE"/>
    <property type="match status" value="1"/>
</dbReference>
<proteinExistence type="inferred from homology"/>
<comment type="caution">
    <text evidence="3">The sequence shown here is derived from an EMBL/GenBank/DDBJ whole genome shotgun (WGS) entry which is preliminary data.</text>
</comment>